<sequence length="80" mass="8916">MTALRALRKSRTDVEALDLTADRLRHLKDAFTKAAGVSRTRATRYTEQEAADAVGPVRRDDQQAHRPQEAGPHRGREAGH</sequence>
<feature type="compositionally biased region" description="Basic and acidic residues" evidence="1">
    <location>
        <begin position="57"/>
        <end position="80"/>
    </location>
</feature>
<dbReference type="RefSeq" id="WP_328965544.1">
    <property type="nucleotide sequence ID" value="NZ_CP108090.1"/>
</dbReference>
<proteinExistence type="predicted"/>
<name>A0ABZ1TQR4_STRVG</name>
<feature type="region of interest" description="Disordered" evidence="1">
    <location>
        <begin position="42"/>
        <end position="80"/>
    </location>
</feature>
<dbReference type="EMBL" id="CP108090">
    <property type="protein sequence ID" value="WUQ17322.1"/>
    <property type="molecule type" value="Genomic_DNA"/>
</dbReference>
<keyword evidence="3" id="KW-1185">Reference proteome</keyword>
<gene>
    <name evidence="2" type="ORF">OG517_41385</name>
</gene>
<evidence type="ECO:0000313" key="2">
    <source>
        <dbReference type="EMBL" id="WUQ17322.1"/>
    </source>
</evidence>
<evidence type="ECO:0000256" key="1">
    <source>
        <dbReference type="SAM" id="MobiDB-lite"/>
    </source>
</evidence>
<accession>A0ABZ1TQR4</accession>
<protein>
    <submittedName>
        <fullName evidence="2">Uncharacterized protein</fullName>
    </submittedName>
</protein>
<dbReference type="Proteomes" id="UP001432039">
    <property type="component" value="Chromosome"/>
</dbReference>
<organism evidence="2 3">
    <name type="scientific">Streptomyces virginiae</name>
    <name type="common">Streptomyces cinnamonensis</name>
    <dbReference type="NCBI Taxonomy" id="1961"/>
    <lineage>
        <taxon>Bacteria</taxon>
        <taxon>Bacillati</taxon>
        <taxon>Actinomycetota</taxon>
        <taxon>Actinomycetes</taxon>
        <taxon>Kitasatosporales</taxon>
        <taxon>Streptomycetaceae</taxon>
        <taxon>Streptomyces</taxon>
    </lineage>
</organism>
<evidence type="ECO:0000313" key="3">
    <source>
        <dbReference type="Proteomes" id="UP001432039"/>
    </source>
</evidence>
<reference evidence="2" key="1">
    <citation type="submission" date="2022-10" db="EMBL/GenBank/DDBJ databases">
        <title>The complete genomes of actinobacterial strains from the NBC collection.</title>
        <authorList>
            <person name="Joergensen T.S."/>
            <person name="Alvarez Arevalo M."/>
            <person name="Sterndorff E.B."/>
            <person name="Faurdal D."/>
            <person name="Vuksanovic O."/>
            <person name="Mourched A.-S."/>
            <person name="Charusanti P."/>
            <person name="Shaw S."/>
            <person name="Blin K."/>
            <person name="Weber T."/>
        </authorList>
    </citation>
    <scope>NUCLEOTIDE SEQUENCE</scope>
    <source>
        <strain evidence="2">NBC_00248</strain>
    </source>
</reference>